<evidence type="ECO:0000256" key="1">
    <source>
        <dbReference type="SAM" id="MobiDB-lite"/>
    </source>
</evidence>
<gene>
    <name evidence="2" type="ORF">B0T26DRAFT_678162</name>
</gene>
<protein>
    <submittedName>
        <fullName evidence="2">Uncharacterized protein</fullName>
    </submittedName>
</protein>
<evidence type="ECO:0000313" key="2">
    <source>
        <dbReference type="EMBL" id="KAK0713885.1"/>
    </source>
</evidence>
<organism evidence="2 3">
    <name type="scientific">Lasiosphaeria miniovina</name>
    <dbReference type="NCBI Taxonomy" id="1954250"/>
    <lineage>
        <taxon>Eukaryota</taxon>
        <taxon>Fungi</taxon>
        <taxon>Dikarya</taxon>
        <taxon>Ascomycota</taxon>
        <taxon>Pezizomycotina</taxon>
        <taxon>Sordariomycetes</taxon>
        <taxon>Sordariomycetidae</taxon>
        <taxon>Sordariales</taxon>
        <taxon>Lasiosphaeriaceae</taxon>
        <taxon>Lasiosphaeria</taxon>
    </lineage>
</organism>
<proteinExistence type="predicted"/>
<dbReference type="EMBL" id="JAUIRO010000005">
    <property type="protein sequence ID" value="KAK0713885.1"/>
    <property type="molecule type" value="Genomic_DNA"/>
</dbReference>
<sequence>MPAVTRSVVPSLDKTNHTKGAREDERDDCPIPVEAEPVSVLLFPMRGNVLLQAVPNFPNLTASSNLAPLGNEWYCGSPRWLKVSKLHHTVVFVGGACMMGRRVGTAAKPKTLRLQTSLDMGSAAVVPLYPDGRGGLHKSPCSKVKLSVPARRELVSVTVDADAIIIVSICGAGRQTLQSETSSIQKCLA</sequence>
<accession>A0AA40DSI4</accession>
<comment type="caution">
    <text evidence="2">The sequence shown here is derived from an EMBL/GenBank/DDBJ whole genome shotgun (WGS) entry which is preliminary data.</text>
</comment>
<feature type="compositionally biased region" description="Basic and acidic residues" evidence="1">
    <location>
        <begin position="14"/>
        <end position="24"/>
    </location>
</feature>
<name>A0AA40DSI4_9PEZI</name>
<dbReference type="GeneID" id="85323455"/>
<keyword evidence="3" id="KW-1185">Reference proteome</keyword>
<dbReference type="AlphaFoldDB" id="A0AA40DSI4"/>
<dbReference type="RefSeq" id="XP_060295207.1">
    <property type="nucleotide sequence ID" value="XM_060440185.1"/>
</dbReference>
<feature type="region of interest" description="Disordered" evidence="1">
    <location>
        <begin position="1"/>
        <end position="29"/>
    </location>
</feature>
<evidence type="ECO:0000313" key="3">
    <source>
        <dbReference type="Proteomes" id="UP001172101"/>
    </source>
</evidence>
<reference evidence="2" key="1">
    <citation type="submission" date="2023-06" db="EMBL/GenBank/DDBJ databases">
        <title>Genome-scale phylogeny and comparative genomics of the fungal order Sordariales.</title>
        <authorList>
            <consortium name="Lawrence Berkeley National Laboratory"/>
            <person name="Hensen N."/>
            <person name="Bonometti L."/>
            <person name="Westerberg I."/>
            <person name="Brannstrom I.O."/>
            <person name="Guillou S."/>
            <person name="Cros-Aarteil S."/>
            <person name="Calhoun S."/>
            <person name="Haridas S."/>
            <person name="Kuo A."/>
            <person name="Mondo S."/>
            <person name="Pangilinan J."/>
            <person name="Riley R."/>
            <person name="LaButti K."/>
            <person name="Andreopoulos B."/>
            <person name="Lipzen A."/>
            <person name="Chen C."/>
            <person name="Yanf M."/>
            <person name="Daum C."/>
            <person name="Ng V."/>
            <person name="Clum A."/>
            <person name="Steindorff A."/>
            <person name="Ohm R."/>
            <person name="Martin F."/>
            <person name="Silar P."/>
            <person name="Natvig D."/>
            <person name="Lalanne C."/>
            <person name="Gautier V."/>
            <person name="Ament-velasquez S.L."/>
            <person name="Kruys A."/>
            <person name="Hutchinson M.I."/>
            <person name="Powell A.J."/>
            <person name="Barry K."/>
            <person name="Miller A.N."/>
            <person name="Grigoriev I.V."/>
            <person name="Debuchy R."/>
            <person name="Gladieux P."/>
            <person name="Thoren M.H."/>
            <person name="Johannesson H."/>
        </authorList>
    </citation>
    <scope>NUCLEOTIDE SEQUENCE</scope>
    <source>
        <strain evidence="2">SMH2392-1A</strain>
    </source>
</reference>
<dbReference type="Proteomes" id="UP001172101">
    <property type="component" value="Unassembled WGS sequence"/>
</dbReference>